<accession>A0A1I5AMY5</accession>
<dbReference type="Gene3D" id="3.30.310.70">
    <property type="entry name" value="TT1751-like domain"/>
    <property type="match status" value="1"/>
</dbReference>
<name>A0A1I5AMY5_9FLAO</name>
<gene>
    <name evidence="2" type="ORF">SAMN05660413_01951</name>
</gene>
<feature type="chain" id="PRO_5011459189" evidence="1">
    <location>
        <begin position="20"/>
        <end position="299"/>
    </location>
</feature>
<keyword evidence="1" id="KW-0732">Signal</keyword>
<dbReference type="EMBL" id="FOVL01000011">
    <property type="protein sequence ID" value="SFN63807.1"/>
    <property type="molecule type" value="Genomic_DNA"/>
</dbReference>
<sequence length="299" mass="33669">MKFLNLLLFLVLSLNWVNAQDLKPYVLALETTEHISELKDKLSLNLQQNGIEVVGQYQPANDPNRWIFIFTSPELKSAVKEVGQLTGFAASLRVAITRENGKTLVSYTNPVYWGNAYFRNDFPKVSARYTKLSSKLESAMEATGSFKNLAFGSEKGLSEQKLRKYHYMFAMPYFDDTIELGSFNSYQTATNKVESAAKEKNSNLQMLYKIEIPGKNMALYGFGINGEKGEAKFLPIIDIGNPKHTAFLPYEVLVTGNEVHMLHGRYRIAIAFPDLTMGTFSKIMSTPGDIEDSLEQLVK</sequence>
<evidence type="ECO:0000313" key="3">
    <source>
        <dbReference type="Proteomes" id="UP000199153"/>
    </source>
</evidence>
<reference evidence="2 3" key="1">
    <citation type="submission" date="2016-10" db="EMBL/GenBank/DDBJ databases">
        <authorList>
            <person name="de Groot N.N."/>
        </authorList>
    </citation>
    <scope>NUCLEOTIDE SEQUENCE [LARGE SCALE GENOMIC DNA]</scope>
    <source>
        <strain evidence="2 3">DSM 17794</strain>
    </source>
</reference>
<dbReference type="InterPro" id="IPR035923">
    <property type="entry name" value="TT1751-like_sf"/>
</dbReference>
<dbReference type="RefSeq" id="WP_093408932.1">
    <property type="nucleotide sequence ID" value="NZ_FOVL01000011.1"/>
</dbReference>
<dbReference type="STRING" id="287099.SAMN05660413_01951"/>
<dbReference type="SUPFAM" id="SSF103247">
    <property type="entry name" value="TT1751-like"/>
    <property type="match status" value="1"/>
</dbReference>
<dbReference type="Proteomes" id="UP000199153">
    <property type="component" value="Unassembled WGS sequence"/>
</dbReference>
<evidence type="ECO:0000313" key="2">
    <source>
        <dbReference type="EMBL" id="SFN63807.1"/>
    </source>
</evidence>
<protein>
    <submittedName>
        <fullName evidence="2">Uncharacterized protein</fullName>
    </submittedName>
</protein>
<dbReference type="AlphaFoldDB" id="A0A1I5AMY5"/>
<keyword evidence="3" id="KW-1185">Reference proteome</keyword>
<evidence type="ECO:0000256" key="1">
    <source>
        <dbReference type="SAM" id="SignalP"/>
    </source>
</evidence>
<organism evidence="2 3">
    <name type="scientific">Salegentibacter flavus</name>
    <dbReference type="NCBI Taxonomy" id="287099"/>
    <lineage>
        <taxon>Bacteria</taxon>
        <taxon>Pseudomonadati</taxon>
        <taxon>Bacteroidota</taxon>
        <taxon>Flavobacteriia</taxon>
        <taxon>Flavobacteriales</taxon>
        <taxon>Flavobacteriaceae</taxon>
        <taxon>Salegentibacter</taxon>
    </lineage>
</organism>
<proteinExistence type="predicted"/>
<feature type="signal peptide" evidence="1">
    <location>
        <begin position="1"/>
        <end position="19"/>
    </location>
</feature>
<dbReference type="OrthoDB" id="9814711at2"/>